<evidence type="ECO:0000313" key="2">
    <source>
        <dbReference type="Proteomes" id="UP000265520"/>
    </source>
</evidence>
<keyword evidence="2" id="KW-1185">Reference proteome</keyword>
<organism evidence="1 2">
    <name type="scientific">Trifolium medium</name>
    <dbReference type="NCBI Taxonomy" id="97028"/>
    <lineage>
        <taxon>Eukaryota</taxon>
        <taxon>Viridiplantae</taxon>
        <taxon>Streptophyta</taxon>
        <taxon>Embryophyta</taxon>
        <taxon>Tracheophyta</taxon>
        <taxon>Spermatophyta</taxon>
        <taxon>Magnoliopsida</taxon>
        <taxon>eudicotyledons</taxon>
        <taxon>Gunneridae</taxon>
        <taxon>Pentapetalae</taxon>
        <taxon>rosids</taxon>
        <taxon>fabids</taxon>
        <taxon>Fabales</taxon>
        <taxon>Fabaceae</taxon>
        <taxon>Papilionoideae</taxon>
        <taxon>50 kb inversion clade</taxon>
        <taxon>NPAAA clade</taxon>
        <taxon>Hologalegina</taxon>
        <taxon>IRL clade</taxon>
        <taxon>Trifolieae</taxon>
        <taxon>Trifolium</taxon>
    </lineage>
</organism>
<proteinExistence type="predicted"/>
<accession>A0A392MNM5</accession>
<dbReference type="AlphaFoldDB" id="A0A392MNM5"/>
<evidence type="ECO:0000313" key="1">
    <source>
        <dbReference type="EMBL" id="MCH89136.1"/>
    </source>
</evidence>
<dbReference type="Proteomes" id="UP000265520">
    <property type="component" value="Unassembled WGS sequence"/>
</dbReference>
<reference evidence="1 2" key="1">
    <citation type="journal article" date="2018" name="Front. Plant Sci.">
        <title>Red Clover (Trifolium pratense) and Zigzag Clover (T. medium) - A Picture of Genomic Similarities and Differences.</title>
        <authorList>
            <person name="Dluhosova J."/>
            <person name="Istvanek J."/>
            <person name="Nedelnik J."/>
            <person name="Repkova J."/>
        </authorList>
    </citation>
    <scope>NUCLEOTIDE SEQUENCE [LARGE SCALE GENOMIC DNA]</scope>
    <source>
        <strain evidence="2">cv. 10/8</strain>
        <tissue evidence="1">Leaf</tissue>
    </source>
</reference>
<sequence length="37" mass="4420">LRYSSGVKDMLERHFKGEDFPEQNYIVKQGELASQYR</sequence>
<gene>
    <name evidence="1" type="ORF">A2U01_0010029</name>
</gene>
<comment type="caution">
    <text evidence="1">The sequence shown here is derived from an EMBL/GenBank/DDBJ whole genome shotgun (WGS) entry which is preliminary data.</text>
</comment>
<feature type="non-terminal residue" evidence="1">
    <location>
        <position position="1"/>
    </location>
</feature>
<dbReference type="EMBL" id="LXQA010015549">
    <property type="protein sequence ID" value="MCH89136.1"/>
    <property type="molecule type" value="Genomic_DNA"/>
</dbReference>
<dbReference type="Gene3D" id="3.40.50.720">
    <property type="entry name" value="NAD(P)-binding Rossmann-like Domain"/>
    <property type="match status" value="1"/>
</dbReference>
<protein>
    <submittedName>
        <fullName evidence="1">Formate dehydrogenase 1 mitochondrial-like</fullName>
    </submittedName>
</protein>
<name>A0A392MNM5_9FABA</name>